<dbReference type="NCBIfam" id="TIGR04183">
    <property type="entry name" value="Por_Secre_tail"/>
    <property type="match status" value="1"/>
</dbReference>
<evidence type="ECO:0000259" key="1">
    <source>
        <dbReference type="Pfam" id="PF05547"/>
    </source>
</evidence>
<feature type="domain" description="Peptidase M6-like" evidence="1">
    <location>
        <begin position="139"/>
        <end position="353"/>
    </location>
</feature>
<dbReference type="Gene3D" id="3.40.390.10">
    <property type="entry name" value="Collagenase (Catalytic Domain)"/>
    <property type="match status" value="1"/>
</dbReference>
<sequence length="896" mass="98241">MKNIIYPTFIFLSIFTILLGDLASPTPFTVRQPTGMELNIFIRGNHLRNWYEYHGWSIVKNTADWWVYASGVDGQKLLASDQRVGIDPEPDHNLQLSGITGKLIPEALVLEDDAPIPNLYSTRDDTFRVPMILVEFPDYGATYETSKFDSLMNYEGYTHLNYSSTGSFRDFYKEISYGQFIADVDVSDWFMAEHNHDYYGYNNGYQRVKRLVRNMVDSLEAAGFDWSIYDNDGDGYVDALNLAHAGPGAEEGDETNIWSHKSSLGNLAVTYDGVTISSYNFNPEKQMGNFVCIGVLAHEFGHALGLPDLYDTDYSSTGAGKLALMASGSWGTTGTSPWYPSTMIGWCKNELGWVDVIEFTNSQDGVEVEQTYSSNTIYKVQHPTVDDEYWYIENRQKIGSDTLMPRPGLTIWHIKESIASGWSPNSDEPYYGVALEQADGLFALENGGPSDGGDVFPGTTGNREFSHTTIPSTHSMYGEISMIRIDNISDPVPSMTLDIELNEIILAEASIGNGSGIANQQGTFSIALANDQDMTELELELFFNPGIISITEVSPTARVSVDSIIIDAQRITLVNPLITAGNGDILDFTVQINTGVSTDVIITIPIAYGVNAAGDEVGIIANDFGTFSIAAIDQLFNIGNGSGAINGGASFSVSLANTVPLQLGVLQFTLSPDLITFSDEPFQDLNGNQLYDSDEPFTDWNNNGLWSPILEHTGLATDWVLEIQGIGSNLDIAFSNWSVPLAPGTHSLFQINGMVNAQAQLDDQVTVSAHVFLLMDGWGNTGVPSPDISGTITIDQVLAQGQEQVIPDGFALRHIYPNPFNPSTTFVFTVPKNINTPVSILIYDITGRQVTTLTDQVYTAGTHQLQWNASNLGAGIYFTEFLAGQVRQIKKVTLLK</sequence>
<evidence type="ECO:0000259" key="2">
    <source>
        <dbReference type="Pfam" id="PF18962"/>
    </source>
</evidence>
<dbReference type="GO" id="GO:0008237">
    <property type="term" value="F:metallopeptidase activity"/>
    <property type="evidence" value="ECO:0007669"/>
    <property type="project" value="InterPro"/>
</dbReference>
<dbReference type="GO" id="GO:0006508">
    <property type="term" value="P:proteolysis"/>
    <property type="evidence" value="ECO:0007669"/>
    <property type="project" value="InterPro"/>
</dbReference>
<accession>A0A381QCR1</accession>
<dbReference type="AlphaFoldDB" id="A0A381QCR1"/>
<dbReference type="SUPFAM" id="SSF55486">
    <property type="entry name" value="Metalloproteases ('zincins'), catalytic domain"/>
    <property type="match status" value="1"/>
</dbReference>
<gene>
    <name evidence="3" type="ORF">METZ01_LOCUS29969</name>
</gene>
<dbReference type="EMBL" id="UINC01001304">
    <property type="protein sequence ID" value="SUZ77115.1"/>
    <property type="molecule type" value="Genomic_DNA"/>
</dbReference>
<proteinExistence type="predicted"/>
<dbReference type="Pfam" id="PF05547">
    <property type="entry name" value="Peptidase_M6"/>
    <property type="match status" value="1"/>
</dbReference>
<dbReference type="InterPro" id="IPR024079">
    <property type="entry name" value="MetalloPept_cat_dom_sf"/>
</dbReference>
<reference evidence="3" key="1">
    <citation type="submission" date="2018-05" db="EMBL/GenBank/DDBJ databases">
        <authorList>
            <person name="Lanie J.A."/>
            <person name="Ng W.-L."/>
            <person name="Kazmierczak K.M."/>
            <person name="Andrzejewski T.M."/>
            <person name="Davidsen T.M."/>
            <person name="Wayne K.J."/>
            <person name="Tettelin H."/>
            <person name="Glass J.I."/>
            <person name="Rusch D."/>
            <person name="Podicherti R."/>
            <person name="Tsui H.-C.T."/>
            <person name="Winkler M.E."/>
        </authorList>
    </citation>
    <scope>NUCLEOTIDE SEQUENCE</scope>
</reference>
<dbReference type="InterPro" id="IPR008757">
    <property type="entry name" value="Peptidase_M6-like_domain"/>
</dbReference>
<dbReference type="InterPro" id="IPR026444">
    <property type="entry name" value="Secre_tail"/>
</dbReference>
<dbReference type="NCBIfam" id="TIGR03296">
    <property type="entry name" value="M6dom_TIGR03296"/>
    <property type="match status" value="1"/>
</dbReference>
<evidence type="ECO:0000313" key="3">
    <source>
        <dbReference type="EMBL" id="SUZ77115.1"/>
    </source>
</evidence>
<dbReference type="PANTHER" id="PTHR41775">
    <property type="entry name" value="SECRETED PROTEIN-RELATED"/>
    <property type="match status" value="1"/>
</dbReference>
<protein>
    <recommendedName>
        <fullName evidence="4">Peptidase M6-like domain-containing protein</fullName>
    </recommendedName>
</protein>
<feature type="domain" description="Secretion system C-terminal sorting" evidence="2">
    <location>
        <begin position="815"/>
        <end position="892"/>
    </location>
</feature>
<name>A0A381QCR1_9ZZZZ</name>
<organism evidence="3">
    <name type="scientific">marine metagenome</name>
    <dbReference type="NCBI Taxonomy" id="408172"/>
    <lineage>
        <taxon>unclassified sequences</taxon>
        <taxon>metagenomes</taxon>
        <taxon>ecological metagenomes</taxon>
    </lineage>
</organism>
<dbReference type="PANTHER" id="PTHR41775:SF1">
    <property type="entry name" value="PEPTIDASE M6-LIKE DOMAIN-CONTAINING PROTEIN"/>
    <property type="match status" value="1"/>
</dbReference>
<dbReference type="Pfam" id="PF18962">
    <property type="entry name" value="Por_Secre_tail"/>
    <property type="match status" value="1"/>
</dbReference>
<dbReference type="Gene3D" id="2.60.40.4070">
    <property type="match status" value="1"/>
</dbReference>
<evidence type="ECO:0008006" key="4">
    <source>
        <dbReference type="Google" id="ProtNLM"/>
    </source>
</evidence>